<dbReference type="AlphaFoldDB" id="A0A4C1U4P6"/>
<dbReference type="Proteomes" id="UP000299102">
    <property type="component" value="Unassembled WGS sequence"/>
</dbReference>
<evidence type="ECO:0000313" key="2">
    <source>
        <dbReference type="Proteomes" id="UP000299102"/>
    </source>
</evidence>
<gene>
    <name evidence="1" type="ORF">EVAR_14532_1</name>
</gene>
<comment type="caution">
    <text evidence="1">The sequence shown here is derived from an EMBL/GenBank/DDBJ whole genome shotgun (WGS) entry which is preliminary data.</text>
</comment>
<sequence length="98" mass="10855">MFLLDTKNRNIDNIDDVVNSLTQHKLTFNGLLQAERRGGAAWTPVTGVRYDPTRFDRQPTTSHGPSDFLGHMGRIAETPLNIDKSSPAASSCFLQVII</sequence>
<reference evidence="1 2" key="1">
    <citation type="journal article" date="2019" name="Commun. Biol.">
        <title>The bagworm genome reveals a unique fibroin gene that provides high tensile strength.</title>
        <authorList>
            <person name="Kono N."/>
            <person name="Nakamura H."/>
            <person name="Ohtoshi R."/>
            <person name="Tomita M."/>
            <person name="Numata K."/>
            <person name="Arakawa K."/>
        </authorList>
    </citation>
    <scope>NUCLEOTIDE SEQUENCE [LARGE SCALE GENOMIC DNA]</scope>
</reference>
<name>A0A4C1U4P6_EUMVA</name>
<organism evidence="1 2">
    <name type="scientific">Eumeta variegata</name>
    <name type="common">Bagworm moth</name>
    <name type="synonym">Eumeta japonica</name>
    <dbReference type="NCBI Taxonomy" id="151549"/>
    <lineage>
        <taxon>Eukaryota</taxon>
        <taxon>Metazoa</taxon>
        <taxon>Ecdysozoa</taxon>
        <taxon>Arthropoda</taxon>
        <taxon>Hexapoda</taxon>
        <taxon>Insecta</taxon>
        <taxon>Pterygota</taxon>
        <taxon>Neoptera</taxon>
        <taxon>Endopterygota</taxon>
        <taxon>Lepidoptera</taxon>
        <taxon>Glossata</taxon>
        <taxon>Ditrysia</taxon>
        <taxon>Tineoidea</taxon>
        <taxon>Psychidae</taxon>
        <taxon>Oiketicinae</taxon>
        <taxon>Eumeta</taxon>
    </lineage>
</organism>
<keyword evidence="2" id="KW-1185">Reference proteome</keyword>
<evidence type="ECO:0000313" key="1">
    <source>
        <dbReference type="EMBL" id="GBP20806.1"/>
    </source>
</evidence>
<protein>
    <submittedName>
        <fullName evidence="1">Uncharacterized protein</fullName>
    </submittedName>
</protein>
<proteinExistence type="predicted"/>
<accession>A0A4C1U4P6</accession>
<dbReference type="EMBL" id="BGZK01000122">
    <property type="protein sequence ID" value="GBP20806.1"/>
    <property type="molecule type" value="Genomic_DNA"/>
</dbReference>